<comment type="caution">
    <text evidence="3">The sequence shown here is derived from an EMBL/GenBank/DDBJ whole genome shotgun (WGS) entry which is preliminary data.</text>
</comment>
<accession>A0ABP7MDF1</accession>
<feature type="transmembrane region" description="Helical" evidence="1">
    <location>
        <begin position="117"/>
        <end position="135"/>
    </location>
</feature>
<evidence type="ECO:0000313" key="3">
    <source>
        <dbReference type="EMBL" id="GAA3918218.1"/>
    </source>
</evidence>
<keyword evidence="4" id="KW-1185">Reference proteome</keyword>
<dbReference type="Gene3D" id="1.10.287.110">
    <property type="entry name" value="DnaJ domain"/>
    <property type="match status" value="1"/>
</dbReference>
<evidence type="ECO:0000259" key="2">
    <source>
        <dbReference type="PROSITE" id="PS50076"/>
    </source>
</evidence>
<protein>
    <recommendedName>
        <fullName evidence="2">J domain-containing protein</fullName>
    </recommendedName>
</protein>
<evidence type="ECO:0000313" key="4">
    <source>
        <dbReference type="Proteomes" id="UP001499909"/>
    </source>
</evidence>
<dbReference type="PANTHER" id="PTHR44825:SF1">
    <property type="entry name" value="DNAJ HOMOLOG SUBFAMILY C MEMBER 4"/>
    <property type="match status" value="1"/>
</dbReference>
<dbReference type="SUPFAM" id="SSF46565">
    <property type="entry name" value="Chaperone J-domain"/>
    <property type="match status" value="1"/>
</dbReference>
<dbReference type="SMART" id="SM00271">
    <property type="entry name" value="DnaJ"/>
    <property type="match status" value="1"/>
</dbReference>
<dbReference type="InterPro" id="IPR052763">
    <property type="entry name" value="DnaJ_C4"/>
</dbReference>
<dbReference type="EMBL" id="BAABDH010000003">
    <property type="protein sequence ID" value="GAA3918218.1"/>
    <property type="molecule type" value="Genomic_DNA"/>
</dbReference>
<keyword evidence="1" id="KW-0812">Transmembrane</keyword>
<keyword evidence="1" id="KW-0472">Membrane</keyword>
<evidence type="ECO:0000256" key="1">
    <source>
        <dbReference type="SAM" id="Phobius"/>
    </source>
</evidence>
<dbReference type="InterPro" id="IPR036869">
    <property type="entry name" value="J_dom_sf"/>
</dbReference>
<dbReference type="Proteomes" id="UP001499909">
    <property type="component" value="Unassembled WGS sequence"/>
</dbReference>
<dbReference type="PANTHER" id="PTHR44825">
    <property type="match status" value="1"/>
</dbReference>
<gene>
    <name evidence="3" type="ORF">GCM10022406_01080</name>
</gene>
<name>A0ABP7MDF1_9BACT</name>
<dbReference type="CDD" id="cd06257">
    <property type="entry name" value="DnaJ"/>
    <property type="match status" value="1"/>
</dbReference>
<dbReference type="RefSeq" id="WP_345108531.1">
    <property type="nucleotide sequence ID" value="NZ_BAABDH010000003.1"/>
</dbReference>
<dbReference type="PROSITE" id="PS50076">
    <property type="entry name" value="DNAJ_2"/>
    <property type="match status" value="1"/>
</dbReference>
<feature type="transmembrane region" description="Helical" evidence="1">
    <location>
        <begin position="240"/>
        <end position="260"/>
    </location>
</feature>
<feature type="domain" description="J" evidence="2">
    <location>
        <begin position="3"/>
        <end position="67"/>
    </location>
</feature>
<keyword evidence="1" id="KW-1133">Transmembrane helix</keyword>
<organism evidence="3 4">
    <name type="scientific">Hymenobacter algoricola</name>
    <dbReference type="NCBI Taxonomy" id="486267"/>
    <lineage>
        <taxon>Bacteria</taxon>
        <taxon>Pseudomonadati</taxon>
        <taxon>Bacteroidota</taxon>
        <taxon>Cytophagia</taxon>
        <taxon>Cytophagales</taxon>
        <taxon>Hymenobacteraceae</taxon>
        <taxon>Hymenobacter</taxon>
    </lineage>
</organism>
<dbReference type="PRINTS" id="PR00625">
    <property type="entry name" value="JDOMAIN"/>
</dbReference>
<reference evidence="4" key="1">
    <citation type="journal article" date="2019" name="Int. J. Syst. Evol. Microbiol.">
        <title>The Global Catalogue of Microorganisms (GCM) 10K type strain sequencing project: providing services to taxonomists for standard genome sequencing and annotation.</title>
        <authorList>
            <consortium name="The Broad Institute Genomics Platform"/>
            <consortium name="The Broad Institute Genome Sequencing Center for Infectious Disease"/>
            <person name="Wu L."/>
            <person name="Ma J."/>
        </authorList>
    </citation>
    <scope>NUCLEOTIDE SEQUENCE [LARGE SCALE GENOMIC DNA]</scope>
    <source>
        <strain evidence="4">JCM 17214</strain>
    </source>
</reference>
<dbReference type="InterPro" id="IPR001623">
    <property type="entry name" value="DnaJ_domain"/>
</dbReference>
<dbReference type="Pfam" id="PF00226">
    <property type="entry name" value="DnaJ"/>
    <property type="match status" value="1"/>
</dbReference>
<proteinExistence type="predicted"/>
<feature type="transmembrane region" description="Helical" evidence="1">
    <location>
        <begin position="215"/>
        <end position="233"/>
    </location>
</feature>
<sequence length="262" mass="29205">MTTHYQTLDLTEQASTDDIRRAYRRLVLITHPDRTPDPAAHARYLAINEAYDVLGNARRRAGYDALLWVRRNPPAAPAGAPPTTVATRQRPARARPVSLQERYAAQYALLFRCMRPVMLAGALLSLSLGLDWLLARAQPEQVRVLDAAVYYTGGRYPEPHVYYVHQTERGFFASDSAVAVGETLLVRRTPLWRKALQVRRPAAAHSLETDTVYTGLAWLVPLALGLLAGLTLWPGINQDYRLGFGLVSVVLLGVTVYQLLHP</sequence>